<dbReference type="Pfam" id="PF01627">
    <property type="entry name" value="Hpt"/>
    <property type="match status" value="1"/>
</dbReference>
<dbReference type="EMBL" id="JAFMNX010000002">
    <property type="protein sequence ID" value="MBS9720722.1"/>
    <property type="molecule type" value="Genomic_DNA"/>
</dbReference>
<evidence type="ECO:0000313" key="4">
    <source>
        <dbReference type="EMBL" id="MBS9720722.1"/>
    </source>
</evidence>
<keyword evidence="2" id="KW-0597">Phosphoprotein</keyword>
<dbReference type="Proteomes" id="UP001297272">
    <property type="component" value="Unassembled WGS sequence"/>
</dbReference>
<evidence type="ECO:0000313" key="5">
    <source>
        <dbReference type="Proteomes" id="UP001297272"/>
    </source>
</evidence>
<dbReference type="PROSITE" id="PS50894">
    <property type="entry name" value="HPT"/>
    <property type="match status" value="1"/>
</dbReference>
<gene>
    <name evidence="4" type="ORF">JYU29_08490</name>
</gene>
<reference evidence="4 5" key="1">
    <citation type="submission" date="2021-03" db="EMBL/GenBank/DDBJ databases">
        <title>Tianweitania aestuarii sp. nov., isolated from a tidal flat.</title>
        <authorList>
            <person name="Park S."/>
            <person name="Yoon J.-H."/>
        </authorList>
    </citation>
    <scope>NUCLEOTIDE SEQUENCE [LARGE SCALE GENOMIC DNA]</scope>
    <source>
        <strain evidence="4 5">BSSL-BM11</strain>
    </source>
</reference>
<protein>
    <submittedName>
        <fullName evidence="4">Hpt domain-containing protein</fullName>
    </submittedName>
</protein>
<feature type="modified residue" description="Phosphohistidine" evidence="2">
    <location>
        <position position="60"/>
    </location>
</feature>
<organism evidence="4 5">
    <name type="scientific">Tianweitania aestuarii</name>
    <dbReference type="NCBI Taxonomy" id="2814886"/>
    <lineage>
        <taxon>Bacteria</taxon>
        <taxon>Pseudomonadati</taxon>
        <taxon>Pseudomonadota</taxon>
        <taxon>Alphaproteobacteria</taxon>
        <taxon>Hyphomicrobiales</taxon>
        <taxon>Phyllobacteriaceae</taxon>
        <taxon>Tianweitania</taxon>
    </lineage>
</organism>
<evidence type="ECO:0000256" key="1">
    <source>
        <dbReference type="ARBA" id="ARBA00023012"/>
    </source>
</evidence>
<sequence>MSESAEALRAPPIDLHFLAGQTMGDSELQTEVLALFKQQAQSVAEGISQATPDERQHLAHGLRGSAAGIGAATLARCAAEVEHDPSASDKVARLLQLISEAIAHIDEISA</sequence>
<feature type="domain" description="HPt" evidence="3">
    <location>
        <begin position="21"/>
        <end position="110"/>
    </location>
</feature>
<dbReference type="InterPro" id="IPR036641">
    <property type="entry name" value="HPT_dom_sf"/>
</dbReference>
<evidence type="ECO:0000256" key="2">
    <source>
        <dbReference type="PROSITE-ProRule" id="PRU00110"/>
    </source>
</evidence>
<comment type="caution">
    <text evidence="4">The sequence shown here is derived from an EMBL/GenBank/DDBJ whole genome shotgun (WGS) entry which is preliminary data.</text>
</comment>
<dbReference type="SUPFAM" id="SSF47226">
    <property type="entry name" value="Histidine-containing phosphotransfer domain, HPT domain"/>
    <property type="match status" value="1"/>
</dbReference>
<dbReference type="RefSeq" id="WP_213984388.1">
    <property type="nucleotide sequence ID" value="NZ_JAFMNX010000002.1"/>
</dbReference>
<dbReference type="InterPro" id="IPR008207">
    <property type="entry name" value="Sig_transdc_His_kin_Hpt_dom"/>
</dbReference>
<keyword evidence="5" id="KW-1185">Reference proteome</keyword>
<dbReference type="Gene3D" id="1.20.120.160">
    <property type="entry name" value="HPT domain"/>
    <property type="match status" value="1"/>
</dbReference>
<keyword evidence="1" id="KW-0902">Two-component regulatory system</keyword>
<proteinExistence type="predicted"/>
<name>A0ABS5RWP8_9HYPH</name>
<evidence type="ECO:0000259" key="3">
    <source>
        <dbReference type="PROSITE" id="PS50894"/>
    </source>
</evidence>
<accession>A0ABS5RWP8</accession>